<dbReference type="SFLD" id="SFLDS00003">
    <property type="entry name" value="Haloacid_Dehalogenase"/>
    <property type="match status" value="1"/>
</dbReference>
<dbReference type="GeneID" id="64408060"/>
<dbReference type="GO" id="GO:0050308">
    <property type="term" value="F:sugar-phosphatase activity"/>
    <property type="evidence" value="ECO:0007669"/>
    <property type="project" value="TreeGrafter"/>
</dbReference>
<evidence type="ECO:0000313" key="2">
    <source>
        <dbReference type="Proteomes" id="UP000273044"/>
    </source>
</evidence>
<dbReference type="SFLD" id="SFLDG01129">
    <property type="entry name" value="C1.5:_HAD__Beta-PGM__Phosphata"/>
    <property type="match status" value="1"/>
</dbReference>
<dbReference type="EC" id="3.1.3.-" evidence="1"/>
<dbReference type="NCBIfam" id="TIGR01509">
    <property type="entry name" value="HAD-SF-IA-v3"/>
    <property type="match status" value="1"/>
</dbReference>
<name>A0A448N1S8_9ACTN</name>
<dbReference type="Gene3D" id="1.10.150.240">
    <property type="entry name" value="Putative phosphatase, domain 2"/>
    <property type="match status" value="1"/>
</dbReference>
<accession>A0A448N1S8</accession>
<dbReference type="Gene3D" id="3.40.50.1000">
    <property type="entry name" value="HAD superfamily/HAD-like"/>
    <property type="match status" value="1"/>
</dbReference>
<keyword evidence="1" id="KW-0378">Hydrolase</keyword>
<dbReference type="InterPro" id="IPR051806">
    <property type="entry name" value="HAD-like_SPP"/>
</dbReference>
<dbReference type="InterPro" id="IPR023198">
    <property type="entry name" value="PGP-like_dom2"/>
</dbReference>
<dbReference type="EMBL" id="LR134406">
    <property type="protein sequence ID" value="VEH71314.1"/>
    <property type="molecule type" value="Genomic_DNA"/>
</dbReference>
<dbReference type="InterPro" id="IPR041492">
    <property type="entry name" value="HAD_2"/>
</dbReference>
<dbReference type="InterPro" id="IPR006439">
    <property type="entry name" value="HAD-SF_hydro_IA"/>
</dbReference>
<dbReference type="PANTHER" id="PTHR43481">
    <property type="entry name" value="FRUCTOSE-1-PHOSPHATE PHOSPHATASE"/>
    <property type="match status" value="1"/>
</dbReference>
<dbReference type="PANTHER" id="PTHR43481:SF4">
    <property type="entry name" value="GLYCEROL-1-PHOSPHATE PHOSPHOHYDROLASE 1-RELATED"/>
    <property type="match status" value="1"/>
</dbReference>
<dbReference type="InterPro" id="IPR036412">
    <property type="entry name" value="HAD-like_sf"/>
</dbReference>
<proteinExistence type="predicted"/>
<evidence type="ECO:0000313" key="1">
    <source>
        <dbReference type="EMBL" id="VEH71314.1"/>
    </source>
</evidence>
<dbReference type="SUPFAM" id="SSF56784">
    <property type="entry name" value="HAD-like"/>
    <property type="match status" value="1"/>
</dbReference>
<dbReference type="InterPro" id="IPR023214">
    <property type="entry name" value="HAD_sf"/>
</dbReference>
<dbReference type="Proteomes" id="UP000273044">
    <property type="component" value="Chromosome"/>
</dbReference>
<dbReference type="Pfam" id="PF13419">
    <property type="entry name" value="HAD_2"/>
    <property type="match status" value="1"/>
</dbReference>
<dbReference type="RefSeq" id="WP_061787700.1">
    <property type="nucleotide sequence ID" value="NZ_CAUVFS010000013.1"/>
</dbReference>
<dbReference type="AlphaFoldDB" id="A0A448N1S8"/>
<sequence length="225" mass="23927">MGWERAGGEAVGLFDAVILDHDGTIVDSRDAMVRAYTRWAGEYGVNLNEMPKYMGMPSRALAEALVLDAKHWDEAAERIEELEVSDTAGVIPMPGAVDAFRVLPGDAVAVATSCTQTLLDARLNAAGLPHPRVVVTRDQVERGKPAPDSFLLAAKRLGVEPSRALVAEDALAGIAAARAGGFPTLGILSTHTADALRADVHVTDLSQVTWDVSDEGIRVIVHDAR</sequence>
<keyword evidence="2" id="KW-1185">Reference proteome</keyword>
<organism evidence="1 2">
    <name type="scientific">Arachnia propionica</name>
    <dbReference type="NCBI Taxonomy" id="1750"/>
    <lineage>
        <taxon>Bacteria</taxon>
        <taxon>Bacillati</taxon>
        <taxon>Actinomycetota</taxon>
        <taxon>Actinomycetes</taxon>
        <taxon>Propionibacteriales</taxon>
        <taxon>Propionibacteriaceae</taxon>
        <taxon>Arachnia</taxon>
    </lineage>
</organism>
<gene>
    <name evidence="1" type="primary">yfbT</name>
    <name evidence="1" type="ORF">NCTC12967_02633</name>
</gene>
<protein>
    <submittedName>
        <fullName evidence="1">Phosphatase YfbT</fullName>
        <ecNumber evidence="1">3.1.3.-</ecNumber>
    </submittedName>
</protein>
<reference evidence="1 2" key="1">
    <citation type="submission" date="2018-12" db="EMBL/GenBank/DDBJ databases">
        <authorList>
            <consortium name="Pathogen Informatics"/>
        </authorList>
    </citation>
    <scope>NUCLEOTIDE SEQUENCE [LARGE SCALE GENOMIC DNA]</scope>
    <source>
        <strain evidence="1 2">NCTC12967</strain>
    </source>
</reference>